<dbReference type="AlphaFoldDB" id="A0A1G7G3D4"/>
<name>A0A1G7G3D4_9RHOB</name>
<dbReference type="Proteomes" id="UP000182284">
    <property type="component" value="Unassembled WGS sequence"/>
</dbReference>
<evidence type="ECO:0000313" key="1">
    <source>
        <dbReference type="EMBL" id="SDE82644.1"/>
    </source>
</evidence>
<proteinExistence type="predicted"/>
<protein>
    <recommendedName>
        <fullName evidence="3">Autotransporter domain-containing protein</fullName>
    </recommendedName>
</protein>
<organism evidence="1 2">
    <name type="scientific">Celeribacter baekdonensis</name>
    <dbReference type="NCBI Taxonomy" id="875171"/>
    <lineage>
        <taxon>Bacteria</taxon>
        <taxon>Pseudomonadati</taxon>
        <taxon>Pseudomonadota</taxon>
        <taxon>Alphaproteobacteria</taxon>
        <taxon>Rhodobacterales</taxon>
        <taxon>Roseobacteraceae</taxon>
        <taxon>Celeribacter</taxon>
    </lineage>
</organism>
<sequence length="333" mass="35006">MPLGAAFYAHSNVHKDPPLKLECCDSTRHIGSMTCSKPSHTTRIALVSLCFGLGFGASCAGRANAESWLLGGGWVMLSATDGLDHSSKDEGLAFGGNGTWATPTEGLGLSFGAFGNLGRLHETYAAVTWQTAQEERFSVGNPRPAYDLFARPALTDVFLSAALERSEVGLSRATDGTITEPKYLPLGASYMRDGAAMSLHYVEDYDSYILGVAGRMELPNMSVDAALELVDGDTTKANAKLQLNRDLGPGAASASLFYSGANAAGTELELAYRHPVGQRVTLSEIVSVPLSEPDQALVALGAQVGLGGAWSLNAAASYADTQSAFMAGLRLEF</sequence>
<dbReference type="EMBL" id="FNBL01000001">
    <property type="protein sequence ID" value="SDE82644.1"/>
    <property type="molecule type" value="Genomic_DNA"/>
</dbReference>
<gene>
    <name evidence="1" type="ORF">SAMN04488117_101370</name>
</gene>
<accession>A0A1G7G3D4</accession>
<reference evidence="1 2" key="1">
    <citation type="submission" date="2016-10" db="EMBL/GenBank/DDBJ databases">
        <authorList>
            <person name="de Groot N.N."/>
        </authorList>
    </citation>
    <scope>NUCLEOTIDE SEQUENCE [LARGE SCALE GENOMIC DNA]</scope>
    <source>
        <strain evidence="1 2">DSM 27375</strain>
    </source>
</reference>
<evidence type="ECO:0008006" key="3">
    <source>
        <dbReference type="Google" id="ProtNLM"/>
    </source>
</evidence>
<evidence type="ECO:0000313" key="2">
    <source>
        <dbReference type="Proteomes" id="UP000182284"/>
    </source>
</evidence>